<evidence type="ECO:0000256" key="1">
    <source>
        <dbReference type="SAM" id="Phobius"/>
    </source>
</evidence>
<feature type="transmembrane region" description="Helical" evidence="1">
    <location>
        <begin position="27"/>
        <end position="48"/>
    </location>
</feature>
<comment type="caution">
    <text evidence="2">The sequence shown here is derived from an EMBL/GenBank/DDBJ whole genome shotgun (WGS) entry which is preliminary data.</text>
</comment>
<keyword evidence="1" id="KW-0812">Transmembrane</keyword>
<dbReference type="AlphaFoldDB" id="A0A1F8FTV7"/>
<sequence length="186" mass="20448">MPDKGGLQLLPETRKKIDIKIPGENRMLYIGSGALVLILALYSALWAYQSSLEGDIAAADGQLMTLEQQRNKKTEQQLTTLAKQVDLTSTIVKDHVYWSTALSRIEAAVQPSVQFKSFSAVLGDDTFRIRALADNYVTIAKQMAAFSADEAIKDITLDGVSSLTSGKLDFSVRVSFDRSKFLVETP</sequence>
<gene>
    <name evidence="2" type="ORF">A3C88_01765</name>
</gene>
<evidence type="ECO:0000313" key="2">
    <source>
        <dbReference type="EMBL" id="OGN16587.1"/>
    </source>
</evidence>
<dbReference type="STRING" id="1802685.A3C88_01765"/>
<keyword evidence="1" id="KW-0472">Membrane</keyword>
<dbReference type="EMBL" id="MGJZ01000029">
    <property type="protein sequence ID" value="OGN16587.1"/>
    <property type="molecule type" value="Genomic_DNA"/>
</dbReference>
<dbReference type="Proteomes" id="UP000178117">
    <property type="component" value="Unassembled WGS sequence"/>
</dbReference>
<evidence type="ECO:0000313" key="3">
    <source>
        <dbReference type="Proteomes" id="UP000178117"/>
    </source>
</evidence>
<accession>A0A1F8FTV7</accession>
<protein>
    <recommendedName>
        <fullName evidence="4">PilN domain-containing protein</fullName>
    </recommendedName>
</protein>
<name>A0A1F8FTV7_9BACT</name>
<evidence type="ECO:0008006" key="4">
    <source>
        <dbReference type="Google" id="ProtNLM"/>
    </source>
</evidence>
<reference evidence="2 3" key="1">
    <citation type="journal article" date="2016" name="Nat. Commun.">
        <title>Thousands of microbial genomes shed light on interconnected biogeochemical processes in an aquifer system.</title>
        <authorList>
            <person name="Anantharaman K."/>
            <person name="Brown C.T."/>
            <person name="Hug L.A."/>
            <person name="Sharon I."/>
            <person name="Castelle C.J."/>
            <person name="Probst A.J."/>
            <person name="Thomas B.C."/>
            <person name="Singh A."/>
            <person name="Wilkins M.J."/>
            <person name="Karaoz U."/>
            <person name="Brodie E.L."/>
            <person name="Williams K.H."/>
            <person name="Hubbard S.S."/>
            <person name="Banfield J.F."/>
        </authorList>
    </citation>
    <scope>NUCLEOTIDE SEQUENCE [LARGE SCALE GENOMIC DNA]</scope>
</reference>
<proteinExistence type="predicted"/>
<keyword evidence="1" id="KW-1133">Transmembrane helix</keyword>
<organism evidence="2 3">
    <name type="scientific">Candidatus Yanofskybacteria bacterium RIFCSPHIGHO2_02_FULL_50_12</name>
    <dbReference type="NCBI Taxonomy" id="1802685"/>
    <lineage>
        <taxon>Bacteria</taxon>
        <taxon>Candidatus Yanofskyibacteriota</taxon>
    </lineage>
</organism>